<dbReference type="InterPro" id="IPR001041">
    <property type="entry name" value="2Fe-2S_ferredoxin-type"/>
</dbReference>
<feature type="domain" description="FAD-binding FR-type" evidence="10">
    <location>
        <begin position="1"/>
        <end position="100"/>
    </location>
</feature>
<dbReference type="Pfam" id="PF00111">
    <property type="entry name" value="Fer2"/>
    <property type="match status" value="1"/>
</dbReference>
<dbReference type="InterPro" id="IPR036010">
    <property type="entry name" value="2Fe-2S_ferredoxin-like_sf"/>
</dbReference>
<keyword evidence="3" id="KW-0001">2Fe-2S</keyword>
<evidence type="ECO:0000259" key="9">
    <source>
        <dbReference type="PROSITE" id="PS51085"/>
    </source>
</evidence>
<dbReference type="InterPro" id="IPR050415">
    <property type="entry name" value="MRET"/>
</dbReference>
<proteinExistence type="predicted"/>
<dbReference type="PANTHER" id="PTHR47354:SF8">
    <property type="entry name" value="1,2-PHENYLACETYL-COA EPOXIDASE, SUBUNIT E"/>
    <property type="match status" value="1"/>
</dbReference>
<dbReference type="InterPro" id="IPR017938">
    <property type="entry name" value="Riboflavin_synthase-like_b-brl"/>
</dbReference>
<evidence type="ECO:0000256" key="8">
    <source>
        <dbReference type="ARBA" id="ARBA00023014"/>
    </source>
</evidence>
<evidence type="ECO:0000313" key="12">
    <source>
        <dbReference type="Proteomes" id="UP001183246"/>
    </source>
</evidence>
<keyword evidence="8" id="KW-0411">Iron-sulfur</keyword>
<dbReference type="RefSeq" id="WP_311703341.1">
    <property type="nucleotide sequence ID" value="NZ_JAVREL010000002.1"/>
</dbReference>
<accession>A0ABU2MKT1</accession>
<keyword evidence="2" id="KW-0285">Flavoprotein</keyword>
<dbReference type="PRINTS" id="PR00410">
    <property type="entry name" value="PHEHYDRXLASE"/>
</dbReference>
<dbReference type="InterPro" id="IPR039261">
    <property type="entry name" value="FNR_nucleotide-bd"/>
</dbReference>
<dbReference type="Gene3D" id="3.10.20.30">
    <property type="match status" value="1"/>
</dbReference>
<dbReference type="InterPro" id="IPR012675">
    <property type="entry name" value="Beta-grasp_dom_sf"/>
</dbReference>
<dbReference type="Gene3D" id="3.40.50.80">
    <property type="entry name" value="Nucleotide-binding domain of ferredoxin-NADP reductase (FNR) module"/>
    <property type="match status" value="1"/>
</dbReference>
<keyword evidence="7" id="KW-0408">Iron</keyword>
<dbReference type="Pfam" id="PF00175">
    <property type="entry name" value="NAD_binding_1"/>
    <property type="match status" value="1"/>
</dbReference>
<evidence type="ECO:0000256" key="4">
    <source>
        <dbReference type="ARBA" id="ARBA00022723"/>
    </source>
</evidence>
<dbReference type="SUPFAM" id="SSF52343">
    <property type="entry name" value="Ferredoxin reductase-like, C-terminal NADP-linked domain"/>
    <property type="match status" value="1"/>
</dbReference>
<dbReference type="Gene3D" id="2.40.30.10">
    <property type="entry name" value="Translation factors"/>
    <property type="match status" value="1"/>
</dbReference>
<dbReference type="InterPro" id="IPR001433">
    <property type="entry name" value="OxRdtase_FAD/NAD-bd"/>
</dbReference>
<dbReference type="Proteomes" id="UP001183246">
    <property type="component" value="Unassembled WGS sequence"/>
</dbReference>
<dbReference type="CDD" id="cd06214">
    <property type="entry name" value="PA_degradation_oxidoreductase_like"/>
    <property type="match status" value="1"/>
</dbReference>
<keyword evidence="5" id="KW-0274">FAD</keyword>
<evidence type="ECO:0000256" key="7">
    <source>
        <dbReference type="ARBA" id="ARBA00023004"/>
    </source>
</evidence>
<feature type="domain" description="2Fe-2S ferredoxin-type" evidence="9">
    <location>
        <begin position="254"/>
        <end position="343"/>
    </location>
</feature>
<keyword evidence="12" id="KW-1185">Reference proteome</keyword>
<protein>
    <submittedName>
        <fullName evidence="11">2Fe-2S iron-sulfur cluster-binding protein</fullName>
    </submittedName>
</protein>
<comment type="caution">
    <text evidence="11">The sequence shown here is derived from an EMBL/GenBank/DDBJ whole genome shotgun (WGS) entry which is preliminary data.</text>
</comment>
<dbReference type="SUPFAM" id="SSF63380">
    <property type="entry name" value="Riboflavin synthase domain-like"/>
    <property type="match status" value="1"/>
</dbReference>
<dbReference type="PROSITE" id="PS00197">
    <property type="entry name" value="2FE2S_FER_1"/>
    <property type="match status" value="1"/>
</dbReference>
<dbReference type="CDD" id="cd00207">
    <property type="entry name" value="fer2"/>
    <property type="match status" value="1"/>
</dbReference>
<dbReference type="PANTHER" id="PTHR47354">
    <property type="entry name" value="NADH OXIDOREDUCTASE HCR"/>
    <property type="match status" value="1"/>
</dbReference>
<reference evidence="12" key="1">
    <citation type="submission" date="2023-07" db="EMBL/GenBank/DDBJ databases">
        <title>30 novel species of actinomycetes from the DSMZ collection.</title>
        <authorList>
            <person name="Nouioui I."/>
        </authorList>
    </citation>
    <scope>NUCLEOTIDE SEQUENCE [LARGE SCALE GENOMIC DNA]</scope>
    <source>
        <strain evidence="12">DSM 44938</strain>
    </source>
</reference>
<evidence type="ECO:0000313" key="11">
    <source>
        <dbReference type="EMBL" id="MDT0342217.1"/>
    </source>
</evidence>
<dbReference type="InterPro" id="IPR017927">
    <property type="entry name" value="FAD-bd_FR_type"/>
</dbReference>
<dbReference type="EMBL" id="JAVREL010000002">
    <property type="protein sequence ID" value="MDT0342217.1"/>
    <property type="molecule type" value="Genomic_DNA"/>
</dbReference>
<dbReference type="PROSITE" id="PS51384">
    <property type="entry name" value="FAD_FR"/>
    <property type="match status" value="1"/>
</dbReference>
<organism evidence="11 12">
    <name type="scientific">Streptomyces litchfieldiae</name>
    <dbReference type="NCBI Taxonomy" id="3075543"/>
    <lineage>
        <taxon>Bacteria</taxon>
        <taxon>Bacillati</taxon>
        <taxon>Actinomycetota</taxon>
        <taxon>Actinomycetes</taxon>
        <taxon>Kitasatosporales</taxon>
        <taxon>Streptomycetaceae</taxon>
        <taxon>Streptomyces</taxon>
    </lineage>
</organism>
<evidence type="ECO:0000259" key="10">
    <source>
        <dbReference type="PROSITE" id="PS51384"/>
    </source>
</evidence>
<dbReference type="InterPro" id="IPR006058">
    <property type="entry name" value="2Fe2S_fd_BS"/>
</dbReference>
<comment type="cofactor">
    <cofactor evidence="1">
        <name>FAD</name>
        <dbReference type="ChEBI" id="CHEBI:57692"/>
    </cofactor>
</comment>
<evidence type="ECO:0000256" key="2">
    <source>
        <dbReference type="ARBA" id="ARBA00022630"/>
    </source>
</evidence>
<dbReference type="SUPFAM" id="SSF54292">
    <property type="entry name" value="2Fe-2S ferredoxin-like"/>
    <property type="match status" value="1"/>
</dbReference>
<keyword evidence="6" id="KW-0560">Oxidoreductase</keyword>
<keyword evidence="4" id="KW-0479">Metal-binding</keyword>
<evidence type="ECO:0000256" key="3">
    <source>
        <dbReference type="ARBA" id="ARBA00022714"/>
    </source>
</evidence>
<dbReference type="PROSITE" id="PS51085">
    <property type="entry name" value="2FE2S_FER_2"/>
    <property type="match status" value="1"/>
</dbReference>
<sequence length="343" mass="35944">MFHALTVTRVRPAAEDAVALTFAVPPALRDTFRHVPGQHLTLRHGDLRRTYSICGPPGSAELTVGVRRVPGGAFSGHAVTALAAGDTVEVLPPAGRFTLRPRPGHFAAITGGSGITPVLSMAATLLADEPAARFTLLRSDRSAASAMFLDEVADLKDRHPGRFQPLHVLTREDGEAGLAPGRLDAAKLRALLPALVPPAGIAGWYLCGPPGLLDAARAALRALGVPRARVHAELFHAGAAPPPPAPAPATRGGGTLTATLDGRRATWPTAPGETLLAAVLRNRPDAPYACRGGVCGTCRARLTEGRVRMDRNYALEEPELTAGYVLACQARALTERVALDFDA</sequence>
<evidence type="ECO:0000256" key="1">
    <source>
        <dbReference type="ARBA" id="ARBA00001974"/>
    </source>
</evidence>
<evidence type="ECO:0000256" key="6">
    <source>
        <dbReference type="ARBA" id="ARBA00023002"/>
    </source>
</evidence>
<name>A0ABU2MKT1_9ACTN</name>
<gene>
    <name evidence="11" type="ORF">RM590_06175</name>
</gene>
<evidence type="ECO:0000256" key="5">
    <source>
        <dbReference type="ARBA" id="ARBA00022827"/>
    </source>
</evidence>